<accession>A0A937CNR1</accession>
<sequence length="73" mass="8067">MKHKHETSIQLSGIIRLGVLGRNDMSASAVRAPEDNRTEHMVETIVAVGALLVLLLVIVVIWAVLGFEPSDYW</sequence>
<name>A0A937CNR1_9HYPH</name>
<gene>
    <name evidence="2" type="ORF">JJB09_18655</name>
</gene>
<evidence type="ECO:0000313" key="2">
    <source>
        <dbReference type="EMBL" id="MBL0374046.1"/>
    </source>
</evidence>
<reference evidence="2" key="1">
    <citation type="submission" date="2021-01" db="EMBL/GenBank/DDBJ databases">
        <title>Rhizobium sp. strain KVB221 16S ribosomal RNA gene Genome sequencing and assembly.</title>
        <authorList>
            <person name="Kang M."/>
        </authorList>
    </citation>
    <scope>NUCLEOTIDE SEQUENCE</scope>
    <source>
        <strain evidence="2">KVB221</strain>
    </source>
</reference>
<dbReference type="EMBL" id="JAEQNC010000010">
    <property type="protein sequence ID" value="MBL0374046.1"/>
    <property type="molecule type" value="Genomic_DNA"/>
</dbReference>
<comment type="caution">
    <text evidence="2">The sequence shown here is derived from an EMBL/GenBank/DDBJ whole genome shotgun (WGS) entry which is preliminary data.</text>
</comment>
<dbReference type="AlphaFoldDB" id="A0A937CNR1"/>
<protein>
    <submittedName>
        <fullName evidence="2">Uncharacterized protein</fullName>
    </submittedName>
</protein>
<keyword evidence="1" id="KW-0472">Membrane</keyword>
<evidence type="ECO:0000313" key="3">
    <source>
        <dbReference type="Proteomes" id="UP000633219"/>
    </source>
</evidence>
<dbReference type="RefSeq" id="WP_201661606.1">
    <property type="nucleotide sequence ID" value="NZ_JAEQNC010000010.1"/>
</dbReference>
<organism evidence="2 3">
    <name type="scientific">Rhizobium setariae</name>
    <dbReference type="NCBI Taxonomy" id="2801340"/>
    <lineage>
        <taxon>Bacteria</taxon>
        <taxon>Pseudomonadati</taxon>
        <taxon>Pseudomonadota</taxon>
        <taxon>Alphaproteobacteria</taxon>
        <taxon>Hyphomicrobiales</taxon>
        <taxon>Rhizobiaceae</taxon>
        <taxon>Rhizobium/Agrobacterium group</taxon>
        <taxon>Rhizobium</taxon>
    </lineage>
</organism>
<keyword evidence="1" id="KW-1133">Transmembrane helix</keyword>
<keyword evidence="3" id="KW-1185">Reference proteome</keyword>
<evidence type="ECO:0000256" key="1">
    <source>
        <dbReference type="SAM" id="Phobius"/>
    </source>
</evidence>
<proteinExistence type="predicted"/>
<feature type="transmembrane region" description="Helical" evidence="1">
    <location>
        <begin position="45"/>
        <end position="65"/>
    </location>
</feature>
<keyword evidence="1" id="KW-0812">Transmembrane</keyword>
<dbReference type="Proteomes" id="UP000633219">
    <property type="component" value="Unassembled WGS sequence"/>
</dbReference>